<evidence type="ECO:0008006" key="3">
    <source>
        <dbReference type="Google" id="ProtNLM"/>
    </source>
</evidence>
<sequence>MQHPELLRRIAPCGLDCGRCLDNPESPIARHAGALKEDLGGFAKRAAMFAGFDPAFAAYADFERVLDRLAAGSCRGCRAGECLFAACRVKDCVRERGLDFCSDCPEFDACDPGLSPTLARRWRENNRLLHTLGLSAYADWLAGQPRY</sequence>
<protein>
    <recommendedName>
        <fullName evidence="3">DUF3795 domain-containing protein</fullName>
    </recommendedName>
</protein>
<dbReference type="Pfam" id="PF12675">
    <property type="entry name" value="DUF3795"/>
    <property type="match status" value="1"/>
</dbReference>
<dbReference type="eggNOG" id="ENOG50310ZN">
    <property type="taxonomic scope" value="Bacteria"/>
</dbReference>
<comment type="caution">
    <text evidence="1">The sequence shown here is derived from an EMBL/GenBank/DDBJ whole genome shotgun (WGS) entry which is preliminary data.</text>
</comment>
<evidence type="ECO:0000313" key="1">
    <source>
        <dbReference type="EMBL" id="EFL51401.1"/>
    </source>
</evidence>
<dbReference type="Proteomes" id="UP000006250">
    <property type="component" value="Unassembled WGS sequence"/>
</dbReference>
<evidence type="ECO:0000313" key="2">
    <source>
        <dbReference type="Proteomes" id="UP000006250"/>
    </source>
</evidence>
<dbReference type="InterPro" id="IPR024227">
    <property type="entry name" value="DUF3795"/>
</dbReference>
<proteinExistence type="predicted"/>
<gene>
    <name evidence="1" type="ORF">DesfrDRAFT_1840</name>
</gene>
<organism evidence="1 2">
    <name type="scientific">Solidesulfovibrio fructosivorans JJ]</name>
    <dbReference type="NCBI Taxonomy" id="596151"/>
    <lineage>
        <taxon>Bacteria</taxon>
        <taxon>Pseudomonadati</taxon>
        <taxon>Thermodesulfobacteriota</taxon>
        <taxon>Desulfovibrionia</taxon>
        <taxon>Desulfovibrionales</taxon>
        <taxon>Desulfovibrionaceae</taxon>
        <taxon>Solidesulfovibrio</taxon>
    </lineage>
</organism>
<dbReference type="OrthoDB" id="166000at2"/>
<dbReference type="EMBL" id="AECZ01000010">
    <property type="protein sequence ID" value="EFL51401.1"/>
    <property type="molecule type" value="Genomic_DNA"/>
</dbReference>
<dbReference type="RefSeq" id="WP_005993188.1">
    <property type="nucleotide sequence ID" value="NZ_AECZ01000010.1"/>
</dbReference>
<accession>E1JW41</accession>
<name>E1JW41_SOLFR</name>
<keyword evidence="2" id="KW-1185">Reference proteome</keyword>
<dbReference type="AlphaFoldDB" id="E1JW41"/>
<dbReference type="STRING" id="596151.DesfrDRAFT_1840"/>
<reference evidence="1 2" key="1">
    <citation type="submission" date="2010-08" db="EMBL/GenBank/DDBJ databases">
        <title>The draft genome of Desulfovibrio fructosovorans JJ.</title>
        <authorList>
            <consortium name="US DOE Joint Genome Institute (JGI-PGF)"/>
            <person name="Lucas S."/>
            <person name="Copeland A."/>
            <person name="Lapidus A."/>
            <person name="Cheng J.-F."/>
            <person name="Bruce D."/>
            <person name="Goodwin L."/>
            <person name="Pitluck S."/>
            <person name="Land M.L."/>
            <person name="Hauser L."/>
            <person name="Chang Y.-J."/>
            <person name="Jeffries C."/>
            <person name="Wall J.D."/>
            <person name="Stahl D.A."/>
            <person name="Arkin A.P."/>
            <person name="Dehal P."/>
            <person name="Stolyar S.M."/>
            <person name="Hazen T.C."/>
            <person name="Woyke T.J."/>
        </authorList>
    </citation>
    <scope>NUCLEOTIDE SEQUENCE [LARGE SCALE GENOMIC DNA]</scope>
    <source>
        <strain evidence="1 2">JJ</strain>
    </source>
</reference>